<sequence length="217" mass="24244">MTMTRKPQQQGSAESSETLRWFAGVPIGTNPLILMDLGMVLAILWAGSFVFLIFLQLLFGKTLNRIQISAAVGFASFLALFIIGAFLVISFLIFQNRYVALFRFDSEGVFCESIRKGPGSFRESMHWRPFPIEPVLNAAKSVTRMVPWGRIHTLEPAAGLQVIFLKGTKKTLMRIYCPDQNTFEQALAFGRARLFDRFSGEGNSSASIDDEGADKFD</sequence>
<evidence type="ECO:0000256" key="1">
    <source>
        <dbReference type="SAM" id="Phobius"/>
    </source>
</evidence>
<gene>
    <name evidence="2" type="ordered locus">Amico_1657</name>
</gene>
<feature type="transmembrane region" description="Helical" evidence="1">
    <location>
        <begin position="71"/>
        <end position="94"/>
    </location>
</feature>
<reference evidence="2 3" key="1">
    <citation type="journal article" date="2010" name="Stand. Genomic Sci.">
        <title>Complete genome sequence of Aminobacterium colombiense type strain (ALA-1).</title>
        <authorList>
            <person name="Chertkov O."/>
            <person name="Sikorski J."/>
            <person name="Brambilla E."/>
            <person name="Lapidus A."/>
            <person name="Copeland A."/>
            <person name="Glavina Del Rio T."/>
            <person name="Nolan M."/>
            <person name="Lucas S."/>
            <person name="Tice H."/>
            <person name="Cheng J.F."/>
            <person name="Han C."/>
            <person name="Detter J.C."/>
            <person name="Bruce D."/>
            <person name="Tapia R."/>
            <person name="Goodwin L."/>
            <person name="Pitluck S."/>
            <person name="Liolios K."/>
            <person name="Ivanova N."/>
            <person name="Mavromatis K."/>
            <person name="Ovchinnikova G."/>
            <person name="Pati A."/>
            <person name="Chen A."/>
            <person name="Palaniappan K."/>
            <person name="Land M."/>
            <person name="Hauser L."/>
            <person name="Chang Y.J."/>
            <person name="Jeffries C.D."/>
            <person name="Spring S."/>
            <person name="Rohde M."/>
            <person name="Goker M."/>
            <person name="Bristow J."/>
            <person name="Eisen J.A."/>
            <person name="Markowitz V."/>
            <person name="Hugenholtz P."/>
            <person name="Kyrpides N.C."/>
            <person name="Klenk H.P."/>
        </authorList>
    </citation>
    <scope>NUCLEOTIDE SEQUENCE [LARGE SCALE GENOMIC DNA]</scope>
    <source>
        <strain evidence="3">DSM 12261 / ALA-1</strain>
    </source>
</reference>
<name>D5EGU1_AMICL</name>
<keyword evidence="1" id="KW-0812">Transmembrane</keyword>
<feature type="transmembrane region" description="Helical" evidence="1">
    <location>
        <begin position="37"/>
        <end position="59"/>
    </location>
</feature>
<evidence type="ECO:0000313" key="2">
    <source>
        <dbReference type="EMBL" id="ADE57773.1"/>
    </source>
</evidence>
<keyword evidence="1" id="KW-1133">Transmembrane helix</keyword>
<dbReference type="EMBL" id="CP001997">
    <property type="protein sequence ID" value="ADE57773.1"/>
    <property type="molecule type" value="Genomic_DNA"/>
</dbReference>
<evidence type="ECO:0000313" key="3">
    <source>
        <dbReference type="Proteomes" id="UP000002366"/>
    </source>
</evidence>
<dbReference type="AlphaFoldDB" id="D5EGU1"/>
<dbReference type="Proteomes" id="UP000002366">
    <property type="component" value="Chromosome"/>
</dbReference>
<keyword evidence="1" id="KW-0472">Membrane</keyword>
<proteinExistence type="predicted"/>
<dbReference type="KEGG" id="aco:Amico_1657"/>
<dbReference type="HOGENOM" id="CLU_1394559_0_0_0"/>
<accession>D5EGU1</accession>
<dbReference type="eggNOG" id="ENOG50335ZA">
    <property type="taxonomic scope" value="Bacteria"/>
</dbReference>
<keyword evidence="3" id="KW-1185">Reference proteome</keyword>
<protein>
    <submittedName>
        <fullName evidence="2">Uncharacterized protein</fullName>
    </submittedName>
</protein>
<organism evidence="2 3">
    <name type="scientific">Aminobacterium colombiense (strain DSM 12261 / ALA-1)</name>
    <dbReference type="NCBI Taxonomy" id="572547"/>
    <lineage>
        <taxon>Bacteria</taxon>
        <taxon>Thermotogati</taxon>
        <taxon>Synergistota</taxon>
        <taxon>Synergistia</taxon>
        <taxon>Synergistales</taxon>
        <taxon>Aminobacteriaceae</taxon>
        <taxon>Aminobacterium</taxon>
    </lineage>
</organism>
<dbReference type="STRING" id="572547.Amico_1657"/>